<dbReference type="AlphaFoldDB" id="A0AAV1AKP5"/>
<name>A0AAV1AKP5_VICFA</name>
<protein>
    <submittedName>
        <fullName evidence="1">Uncharacterized protein</fullName>
    </submittedName>
</protein>
<evidence type="ECO:0000313" key="2">
    <source>
        <dbReference type="Proteomes" id="UP001157006"/>
    </source>
</evidence>
<sequence>MLFHKLNFLVSQANIVAALSRLTLQKHKSLPPSSRDSNLRRVRLVSLLIDPFSDLVHLRSDDLQHRLISAFGHHISPSFHLRSSSSQMMLVQNSSTSPLLSITVSTITIASSSTRDFALQSRINFVLLQLVVYSIFHSMSWSSRVTHNFKNATRI</sequence>
<reference evidence="1 2" key="1">
    <citation type="submission" date="2023-01" db="EMBL/GenBank/DDBJ databases">
        <authorList>
            <person name="Kreplak J."/>
        </authorList>
    </citation>
    <scope>NUCLEOTIDE SEQUENCE [LARGE SCALE GENOMIC DNA]</scope>
</reference>
<dbReference type="Proteomes" id="UP001157006">
    <property type="component" value="Chromosome 4"/>
</dbReference>
<organism evidence="1 2">
    <name type="scientific">Vicia faba</name>
    <name type="common">Broad bean</name>
    <name type="synonym">Faba vulgaris</name>
    <dbReference type="NCBI Taxonomy" id="3906"/>
    <lineage>
        <taxon>Eukaryota</taxon>
        <taxon>Viridiplantae</taxon>
        <taxon>Streptophyta</taxon>
        <taxon>Embryophyta</taxon>
        <taxon>Tracheophyta</taxon>
        <taxon>Spermatophyta</taxon>
        <taxon>Magnoliopsida</taxon>
        <taxon>eudicotyledons</taxon>
        <taxon>Gunneridae</taxon>
        <taxon>Pentapetalae</taxon>
        <taxon>rosids</taxon>
        <taxon>fabids</taxon>
        <taxon>Fabales</taxon>
        <taxon>Fabaceae</taxon>
        <taxon>Papilionoideae</taxon>
        <taxon>50 kb inversion clade</taxon>
        <taxon>NPAAA clade</taxon>
        <taxon>Hologalegina</taxon>
        <taxon>IRL clade</taxon>
        <taxon>Fabeae</taxon>
        <taxon>Vicia</taxon>
    </lineage>
</organism>
<dbReference type="EMBL" id="OX451739">
    <property type="protein sequence ID" value="CAI8610841.1"/>
    <property type="molecule type" value="Genomic_DNA"/>
</dbReference>
<accession>A0AAV1AKP5</accession>
<evidence type="ECO:0000313" key="1">
    <source>
        <dbReference type="EMBL" id="CAI8610841.1"/>
    </source>
</evidence>
<gene>
    <name evidence="1" type="ORF">VFH_IV201080</name>
</gene>
<proteinExistence type="predicted"/>
<keyword evidence="2" id="KW-1185">Reference proteome</keyword>